<proteinExistence type="predicted"/>
<sequence>MPPTRRRGGNAAARSQQSTLAFGTKSRVTKPTSAPATTKKAKDIEQVHEVDTSDPDQVPVAPIEGSSQPHIAELVVREQAKAEVEQPLSEEDKKALKITDADLKRYWRNEEARRKAPRIHQEGLSVDEKILRHFDLSSQYGPCIGIARLKRWRRAHMLDLNPPIEVLAVLLKKKDDVKQRAYIDELLS</sequence>
<gene>
    <name evidence="2" type="ORF">Plec18167_007705</name>
</gene>
<feature type="compositionally biased region" description="Basic and acidic residues" evidence="1">
    <location>
        <begin position="40"/>
        <end position="51"/>
    </location>
</feature>
<evidence type="ECO:0008006" key="4">
    <source>
        <dbReference type="Google" id="ProtNLM"/>
    </source>
</evidence>
<accession>A0ABR3X1F7</accession>
<dbReference type="PANTHER" id="PTHR14303">
    <property type="entry name" value="DNA POLYMERASE DELTA SUBUNIT 4"/>
    <property type="match status" value="1"/>
</dbReference>
<evidence type="ECO:0000313" key="2">
    <source>
        <dbReference type="EMBL" id="KAL1869781.1"/>
    </source>
</evidence>
<dbReference type="Proteomes" id="UP001583193">
    <property type="component" value="Unassembled WGS sequence"/>
</dbReference>
<protein>
    <recommendedName>
        <fullName evidence="4">DNA polymerase delta subunit 4</fullName>
    </recommendedName>
</protein>
<keyword evidence="3" id="KW-1185">Reference proteome</keyword>
<evidence type="ECO:0000256" key="1">
    <source>
        <dbReference type="SAM" id="MobiDB-lite"/>
    </source>
</evidence>
<reference evidence="2 3" key="1">
    <citation type="journal article" date="2024" name="IMA Fungus">
        <title>IMA Genome - F19 : A genome assembly and annotation guide to empower mycologists, including annotated draft genome sequences of Ceratocystis pirilliformis, Diaporthe australafricana, Fusarium ophioides, Paecilomyces lecythidis, and Sporothrix stenoceras.</title>
        <authorList>
            <person name="Aylward J."/>
            <person name="Wilson A.M."/>
            <person name="Visagie C.M."/>
            <person name="Spraker J."/>
            <person name="Barnes I."/>
            <person name="Buitendag C."/>
            <person name="Ceriani C."/>
            <person name="Del Mar Angel L."/>
            <person name="du Plessis D."/>
            <person name="Fuchs T."/>
            <person name="Gasser K."/>
            <person name="Kramer D."/>
            <person name="Li W."/>
            <person name="Munsamy K."/>
            <person name="Piso A."/>
            <person name="Price J.L."/>
            <person name="Sonnekus B."/>
            <person name="Thomas C."/>
            <person name="van der Nest A."/>
            <person name="van Dijk A."/>
            <person name="van Heerden A."/>
            <person name="van Vuuren N."/>
            <person name="Yilmaz N."/>
            <person name="Duong T.A."/>
            <person name="van der Merwe N.A."/>
            <person name="Wingfield M.J."/>
            <person name="Wingfield B.D."/>
        </authorList>
    </citation>
    <scope>NUCLEOTIDE SEQUENCE [LARGE SCALE GENOMIC DNA]</scope>
    <source>
        <strain evidence="2 3">CMW 18167</strain>
    </source>
</reference>
<name>A0ABR3X1F7_9EURO</name>
<dbReference type="PANTHER" id="PTHR14303:SF0">
    <property type="entry name" value="DNA POLYMERASE DELTA SUBUNIT 4"/>
    <property type="match status" value="1"/>
</dbReference>
<dbReference type="EMBL" id="JAVDPF010000033">
    <property type="protein sequence ID" value="KAL1869781.1"/>
    <property type="molecule type" value="Genomic_DNA"/>
</dbReference>
<comment type="caution">
    <text evidence="2">The sequence shown here is derived from an EMBL/GenBank/DDBJ whole genome shotgun (WGS) entry which is preliminary data.</text>
</comment>
<organism evidence="2 3">
    <name type="scientific">Paecilomyces lecythidis</name>
    <dbReference type="NCBI Taxonomy" id="3004212"/>
    <lineage>
        <taxon>Eukaryota</taxon>
        <taxon>Fungi</taxon>
        <taxon>Dikarya</taxon>
        <taxon>Ascomycota</taxon>
        <taxon>Pezizomycotina</taxon>
        <taxon>Eurotiomycetes</taxon>
        <taxon>Eurotiomycetidae</taxon>
        <taxon>Eurotiales</taxon>
        <taxon>Thermoascaceae</taxon>
        <taxon>Paecilomyces</taxon>
    </lineage>
</organism>
<evidence type="ECO:0000313" key="3">
    <source>
        <dbReference type="Proteomes" id="UP001583193"/>
    </source>
</evidence>
<feature type="compositionally biased region" description="Low complexity" evidence="1">
    <location>
        <begin position="29"/>
        <end position="38"/>
    </location>
</feature>
<dbReference type="InterPro" id="IPR007218">
    <property type="entry name" value="DNA_pol_delta_4"/>
</dbReference>
<dbReference type="Pfam" id="PF04081">
    <property type="entry name" value="DNA_pol_delta_4"/>
    <property type="match status" value="1"/>
</dbReference>
<feature type="region of interest" description="Disordered" evidence="1">
    <location>
        <begin position="1"/>
        <end position="64"/>
    </location>
</feature>